<evidence type="ECO:0000256" key="1">
    <source>
        <dbReference type="SAM" id="Phobius"/>
    </source>
</evidence>
<feature type="transmembrane region" description="Helical" evidence="1">
    <location>
        <begin position="20"/>
        <end position="42"/>
    </location>
</feature>
<dbReference type="InterPro" id="IPR010001">
    <property type="entry name" value="BofA"/>
</dbReference>
<comment type="caution">
    <text evidence="2">The sequence shown here is derived from an EMBL/GenBank/DDBJ whole genome shotgun (WGS) entry which is preliminary data.</text>
</comment>
<dbReference type="Proteomes" id="UP001198151">
    <property type="component" value="Unassembled WGS sequence"/>
</dbReference>
<protein>
    <submittedName>
        <fullName evidence="2">Pro-sigmaK processing inhibitor BofA family protein</fullName>
    </submittedName>
</protein>
<evidence type="ECO:0000313" key="2">
    <source>
        <dbReference type="EMBL" id="MCC2255597.1"/>
    </source>
</evidence>
<feature type="transmembrane region" description="Helical" evidence="1">
    <location>
        <begin position="54"/>
        <end position="77"/>
    </location>
</feature>
<dbReference type="Pfam" id="PF07441">
    <property type="entry name" value="BofA"/>
    <property type="match status" value="1"/>
</dbReference>
<dbReference type="EMBL" id="JAJEQX010000030">
    <property type="protein sequence ID" value="MCC2255597.1"/>
    <property type="molecule type" value="Genomic_DNA"/>
</dbReference>
<organism evidence="2 3">
    <name type="scientific">Ruminococcus turbiniformis</name>
    <dbReference type="NCBI Taxonomy" id="2881258"/>
    <lineage>
        <taxon>Bacteria</taxon>
        <taxon>Bacillati</taxon>
        <taxon>Bacillota</taxon>
        <taxon>Clostridia</taxon>
        <taxon>Eubacteriales</taxon>
        <taxon>Oscillospiraceae</taxon>
        <taxon>Ruminococcus</taxon>
    </lineage>
</organism>
<proteinExistence type="predicted"/>
<keyword evidence="1" id="KW-1133">Transmembrane helix</keyword>
<name>A0ABS8FZV5_9FIRM</name>
<gene>
    <name evidence="2" type="ORF">LKD70_14440</name>
</gene>
<keyword evidence="3" id="KW-1185">Reference proteome</keyword>
<accession>A0ABS8FZV5</accession>
<keyword evidence="1" id="KW-0472">Membrane</keyword>
<evidence type="ECO:0000313" key="3">
    <source>
        <dbReference type="Proteomes" id="UP001198151"/>
    </source>
</evidence>
<keyword evidence="1" id="KW-0812">Transmembrane</keyword>
<sequence length="80" mass="8549">MNQKSGKEAVHLGKKIGAAVVNFFIRAFIGMALIFFINQYVLPPDSSINVGLNALSFLTSGSLGIPGVGLLYGIMCYQIL</sequence>
<reference evidence="2 3" key="1">
    <citation type="submission" date="2021-10" db="EMBL/GenBank/DDBJ databases">
        <title>Anaerobic single-cell dispensing facilitates the cultivation of human gut bacteria.</title>
        <authorList>
            <person name="Afrizal A."/>
        </authorList>
    </citation>
    <scope>NUCLEOTIDE SEQUENCE [LARGE SCALE GENOMIC DNA]</scope>
    <source>
        <strain evidence="2 3">CLA-AA-H200</strain>
    </source>
</reference>